<dbReference type="InterPro" id="IPR001468">
    <property type="entry name" value="Indole-3-GlycerolPSynthase_CS"/>
</dbReference>
<dbReference type="EMBL" id="FOXX01000001">
    <property type="protein sequence ID" value="SFQ11944.1"/>
    <property type="molecule type" value="Genomic_DNA"/>
</dbReference>
<dbReference type="Gene3D" id="3.20.20.70">
    <property type="entry name" value="Aldolase class I"/>
    <property type="match status" value="1"/>
</dbReference>
<gene>
    <name evidence="8" type="primary">trpC</name>
    <name evidence="10" type="ORF">SAMN02745910_00296</name>
</gene>
<evidence type="ECO:0000256" key="6">
    <source>
        <dbReference type="ARBA" id="ARBA00023141"/>
    </source>
</evidence>
<dbReference type="Proteomes" id="UP000182762">
    <property type="component" value="Unassembled WGS sequence"/>
</dbReference>
<dbReference type="SUPFAM" id="SSF51366">
    <property type="entry name" value="Ribulose-phoshate binding barrel"/>
    <property type="match status" value="1"/>
</dbReference>
<dbReference type="NCBIfam" id="NF001377">
    <property type="entry name" value="PRK00278.2-4"/>
    <property type="match status" value="1"/>
</dbReference>
<reference evidence="10 11" key="1">
    <citation type="submission" date="2016-10" db="EMBL/GenBank/DDBJ databases">
        <authorList>
            <person name="Varghese N."/>
            <person name="Submissions S."/>
        </authorList>
    </citation>
    <scope>NUCLEOTIDE SEQUENCE [LARGE SCALE GENOMIC DNA]</scope>
    <source>
        <strain evidence="10 11">DSM 13796</strain>
    </source>
</reference>
<sequence>MLEKILQTKREELKEIQLGQQEDVQKISFYQALQNKARPVSLIAEVKKASPSKGLIKENFNPVQIAKQYVNGGANALSVLTDEPYFKGHHTYLTNIKKEVSIPVLRKDFIIDSLQVEQSARIGADAILLIGEAMRPEKLHELYLQAKELHLDCLVEVHSREVLQGILTIFTPEIIGINNRNLHTFQTTLQQTEEISQFVPKESLMVSESGIFTYEDVQTVKKAGANAILVGESLMRQEDQTTAIYNLFGEEVYEN</sequence>
<dbReference type="PANTHER" id="PTHR22854:SF2">
    <property type="entry name" value="INDOLE-3-GLYCEROL-PHOSPHATE SYNTHASE"/>
    <property type="match status" value="1"/>
</dbReference>
<dbReference type="RefSeq" id="WP_061801820.1">
    <property type="nucleotide sequence ID" value="NZ_FOXX01000001.1"/>
</dbReference>
<dbReference type="Pfam" id="PF00218">
    <property type="entry name" value="IGPS"/>
    <property type="match status" value="1"/>
</dbReference>
<evidence type="ECO:0000313" key="11">
    <source>
        <dbReference type="Proteomes" id="UP000182762"/>
    </source>
</evidence>
<comment type="caution">
    <text evidence="10">The sequence shown here is derived from an EMBL/GenBank/DDBJ whole genome shotgun (WGS) entry which is preliminary data.</text>
</comment>
<dbReference type="InterPro" id="IPR013798">
    <property type="entry name" value="Indole-3-glycerol_P_synth_dom"/>
</dbReference>
<evidence type="ECO:0000256" key="2">
    <source>
        <dbReference type="ARBA" id="ARBA00004696"/>
    </source>
</evidence>
<evidence type="ECO:0000256" key="7">
    <source>
        <dbReference type="ARBA" id="ARBA00023239"/>
    </source>
</evidence>
<name>A0A1I5VWJ2_9BACI</name>
<comment type="pathway">
    <text evidence="2 8">Amino-acid biosynthesis; L-tryptophan biosynthesis; L-tryptophan from chorismate: step 4/5.</text>
</comment>
<proteinExistence type="inferred from homology"/>
<organism evidence="10 11">
    <name type="scientific">Priestia endophytica DSM 13796</name>
    <dbReference type="NCBI Taxonomy" id="1121089"/>
    <lineage>
        <taxon>Bacteria</taxon>
        <taxon>Bacillati</taxon>
        <taxon>Bacillota</taxon>
        <taxon>Bacilli</taxon>
        <taxon>Bacillales</taxon>
        <taxon>Bacillaceae</taxon>
        <taxon>Priestia</taxon>
    </lineage>
</organism>
<evidence type="ECO:0000256" key="3">
    <source>
        <dbReference type="ARBA" id="ARBA00022605"/>
    </source>
</evidence>
<dbReference type="GeneID" id="93709070"/>
<protein>
    <recommendedName>
        <fullName evidence="8">Indole-3-glycerol phosphate synthase</fullName>
        <shortName evidence="8">IGPS</shortName>
        <ecNumber evidence="8">4.1.1.48</ecNumber>
    </recommendedName>
</protein>
<dbReference type="InterPro" id="IPR013785">
    <property type="entry name" value="Aldolase_TIM"/>
</dbReference>
<dbReference type="EC" id="4.1.1.48" evidence="8"/>
<dbReference type="NCBIfam" id="NF001375">
    <property type="entry name" value="PRK00278.2-2"/>
    <property type="match status" value="1"/>
</dbReference>
<keyword evidence="6 8" id="KW-0057">Aromatic amino acid biosynthesis</keyword>
<evidence type="ECO:0000256" key="4">
    <source>
        <dbReference type="ARBA" id="ARBA00022793"/>
    </source>
</evidence>
<evidence type="ECO:0000313" key="10">
    <source>
        <dbReference type="EMBL" id="SFQ11944.1"/>
    </source>
</evidence>
<feature type="domain" description="Indole-3-glycerol phosphate synthase" evidence="9">
    <location>
        <begin position="3"/>
        <end position="246"/>
    </location>
</feature>
<accession>A0A1I5VWJ2</accession>
<keyword evidence="3 8" id="KW-0028">Amino-acid biosynthesis</keyword>
<keyword evidence="11" id="KW-1185">Reference proteome</keyword>
<dbReference type="HAMAP" id="MF_00134_B">
    <property type="entry name" value="IGPS_B"/>
    <property type="match status" value="1"/>
</dbReference>
<dbReference type="InterPro" id="IPR011060">
    <property type="entry name" value="RibuloseP-bd_barrel"/>
</dbReference>
<evidence type="ECO:0000256" key="1">
    <source>
        <dbReference type="ARBA" id="ARBA00001633"/>
    </source>
</evidence>
<keyword evidence="5 8" id="KW-0822">Tryptophan biosynthesis</keyword>
<dbReference type="PROSITE" id="PS00614">
    <property type="entry name" value="IGPS"/>
    <property type="match status" value="1"/>
</dbReference>
<dbReference type="CDD" id="cd00331">
    <property type="entry name" value="IGPS"/>
    <property type="match status" value="1"/>
</dbReference>
<evidence type="ECO:0000259" key="9">
    <source>
        <dbReference type="Pfam" id="PF00218"/>
    </source>
</evidence>
<comment type="similarity">
    <text evidence="8">Belongs to the TrpC family.</text>
</comment>
<keyword evidence="4 8" id="KW-0210">Decarboxylase</keyword>
<evidence type="ECO:0000256" key="8">
    <source>
        <dbReference type="HAMAP-Rule" id="MF_00134"/>
    </source>
</evidence>
<dbReference type="PANTHER" id="PTHR22854">
    <property type="entry name" value="TRYPTOPHAN BIOSYNTHESIS PROTEIN"/>
    <property type="match status" value="1"/>
</dbReference>
<dbReference type="InterPro" id="IPR045186">
    <property type="entry name" value="Indole-3-glycerol_P_synth"/>
</dbReference>
<keyword evidence="7 8" id="KW-0456">Lyase</keyword>
<comment type="catalytic activity">
    <reaction evidence="1 8">
        <text>1-(2-carboxyphenylamino)-1-deoxy-D-ribulose 5-phosphate + H(+) = (1S,2R)-1-C-(indol-3-yl)glycerol 3-phosphate + CO2 + H2O</text>
        <dbReference type="Rhea" id="RHEA:23476"/>
        <dbReference type="ChEBI" id="CHEBI:15377"/>
        <dbReference type="ChEBI" id="CHEBI:15378"/>
        <dbReference type="ChEBI" id="CHEBI:16526"/>
        <dbReference type="ChEBI" id="CHEBI:58613"/>
        <dbReference type="ChEBI" id="CHEBI:58866"/>
        <dbReference type="EC" id="4.1.1.48"/>
    </reaction>
</comment>
<evidence type="ECO:0000256" key="5">
    <source>
        <dbReference type="ARBA" id="ARBA00022822"/>
    </source>
</evidence>